<sequence length="120" mass="12903">MKSGSVPDPPALTSALEPVRRARPPWQNADGPGCRDLAATVAGFGTFILVDCVMMYAPLQMKETPSLLPQMLTLLLLAFGLGGLLVWQIRGAWRPFGVGMMLGWLFMTLISAGFLTGLNP</sequence>
<comment type="caution">
    <text evidence="3">The sequence shown here is derived from an EMBL/GenBank/DDBJ whole genome shotgun (WGS) entry which is preliminary data.</text>
</comment>
<dbReference type="Proteomes" id="UP000805614">
    <property type="component" value="Unassembled WGS sequence"/>
</dbReference>
<feature type="transmembrane region" description="Helical" evidence="2">
    <location>
        <begin position="96"/>
        <end position="118"/>
    </location>
</feature>
<protein>
    <submittedName>
        <fullName evidence="3">Uncharacterized protein</fullName>
    </submittedName>
</protein>
<reference evidence="3 4" key="1">
    <citation type="submission" date="2020-06" db="EMBL/GenBank/DDBJ databases">
        <title>Actinomadura xiongansis sp. nov., isolated from soil of Baiyangdian.</title>
        <authorList>
            <person name="Zhang X."/>
        </authorList>
    </citation>
    <scope>NUCLEOTIDE SEQUENCE [LARGE SCALE GENOMIC DNA]</scope>
    <source>
        <strain evidence="3 4">HBUM206468</strain>
    </source>
</reference>
<keyword evidence="2" id="KW-1133">Transmembrane helix</keyword>
<evidence type="ECO:0000313" key="4">
    <source>
        <dbReference type="Proteomes" id="UP000805614"/>
    </source>
</evidence>
<gene>
    <name evidence="3" type="ORF">HKK74_14970</name>
</gene>
<feature type="region of interest" description="Disordered" evidence="1">
    <location>
        <begin position="1"/>
        <end position="28"/>
    </location>
</feature>
<name>A0ABR7LQP2_9ACTN</name>
<accession>A0ABR7LQP2</accession>
<evidence type="ECO:0000313" key="3">
    <source>
        <dbReference type="EMBL" id="MBC6466795.1"/>
    </source>
</evidence>
<organism evidence="3 4">
    <name type="scientific">Actinomadura alba</name>
    <dbReference type="NCBI Taxonomy" id="406431"/>
    <lineage>
        <taxon>Bacteria</taxon>
        <taxon>Bacillati</taxon>
        <taxon>Actinomycetota</taxon>
        <taxon>Actinomycetes</taxon>
        <taxon>Streptosporangiales</taxon>
        <taxon>Thermomonosporaceae</taxon>
        <taxon>Actinomadura</taxon>
    </lineage>
</organism>
<feature type="transmembrane region" description="Helical" evidence="2">
    <location>
        <begin position="71"/>
        <end position="90"/>
    </location>
</feature>
<keyword evidence="4" id="KW-1185">Reference proteome</keyword>
<evidence type="ECO:0000256" key="2">
    <source>
        <dbReference type="SAM" id="Phobius"/>
    </source>
</evidence>
<evidence type="ECO:0000256" key="1">
    <source>
        <dbReference type="SAM" id="MobiDB-lite"/>
    </source>
</evidence>
<dbReference type="EMBL" id="JABVEC010000010">
    <property type="protein sequence ID" value="MBC6466795.1"/>
    <property type="molecule type" value="Genomic_DNA"/>
</dbReference>
<feature type="transmembrane region" description="Helical" evidence="2">
    <location>
        <begin position="37"/>
        <end position="59"/>
    </location>
</feature>
<keyword evidence="2" id="KW-0812">Transmembrane</keyword>
<proteinExistence type="predicted"/>
<keyword evidence="2" id="KW-0472">Membrane</keyword>